<protein>
    <submittedName>
        <fullName evidence="1">Uncharacterized protein</fullName>
    </submittedName>
</protein>
<organism evidence="1 2">
    <name type="scientific">Roseimicrobium gellanilyticum</name>
    <dbReference type="NCBI Taxonomy" id="748857"/>
    <lineage>
        <taxon>Bacteria</taxon>
        <taxon>Pseudomonadati</taxon>
        <taxon>Verrucomicrobiota</taxon>
        <taxon>Verrucomicrobiia</taxon>
        <taxon>Verrucomicrobiales</taxon>
        <taxon>Verrucomicrobiaceae</taxon>
        <taxon>Roseimicrobium</taxon>
    </lineage>
</organism>
<reference evidence="1 2" key="1">
    <citation type="submission" date="2018-06" db="EMBL/GenBank/DDBJ databases">
        <title>Genomic Encyclopedia of Type Strains, Phase IV (KMG-IV): sequencing the most valuable type-strain genomes for metagenomic binning, comparative biology and taxonomic classification.</title>
        <authorList>
            <person name="Goeker M."/>
        </authorList>
    </citation>
    <scope>NUCLEOTIDE SEQUENCE [LARGE SCALE GENOMIC DNA]</scope>
    <source>
        <strain evidence="1 2">DSM 25532</strain>
    </source>
</reference>
<dbReference type="Proteomes" id="UP000253426">
    <property type="component" value="Unassembled WGS sequence"/>
</dbReference>
<comment type="caution">
    <text evidence="1">The sequence shown here is derived from an EMBL/GenBank/DDBJ whole genome shotgun (WGS) entry which is preliminary data.</text>
</comment>
<name>A0A366HI39_9BACT</name>
<evidence type="ECO:0000313" key="1">
    <source>
        <dbReference type="EMBL" id="RBP42416.1"/>
    </source>
</evidence>
<accession>A0A366HI39</accession>
<sequence length="50" mass="5331">MRRRGGQRPASLKEKAHFVTDGRAGAGVVQLLELMVKGELTPATLAQVVS</sequence>
<dbReference type="AlphaFoldDB" id="A0A366HI39"/>
<keyword evidence="2" id="KW-1185">Reference proteome</keyword>
<evidence type="ECO:0000313" key="2">
    <source>
        <dbReference type="Proteomes" id="UP000253426"/>
    </source>
</evidence>
<proteinExistence type="predicted"/>
<gene>
    <name evidence="1" type="ORF">DES53_106122</name>
</gene>
<dbReference type="EMBL" id="QNRR01000006">
    <property type="protein sequence ID" value="RBP42416.1"/>
    <property type="molecule type" value="Genomic_DNA"/>
</dbReference>